<sequence length="95" mass="10550">MKTAYNTAAEFVQTLTDKGFKPARWDREDCRILAIANPEGFHTLRVVIDNEGEDKPHAIGLLKLDGKRSQMVSWKSDLSAHMPLAALLALIEACV</sequence>
<proteinExistence type="predicted"/>
<evidence type="ECO:0000313" key="1">
    <source>
        <dbReference type="EMBL" id="GAA5145109.1"/>
    </source>
</evidence>
<reference evidence="2" key="1">
    <citation type="journal article" date="2019" name="Int. J. Syst. Evol. Microbiol.">
        <title>The Global Catalogue of Microorganisms (GCM) 10K type strain sequencing project: providing services to taxonomists for standard genome sequencing and annotation.</title>
        <authorList>
            <consortium name="The Broad Institute Genomics Platform"/>
            <consortium name="The Broad Institute Genome Sequencing Center for Infectious Disease"/>
            <person name="Wu L."/>
            <person name="Ma J."/>
        </authorList>
    </citation>
    <scope>NUCLEOTIDE SEQUENCE [LARGE SCALE GENOMIC DNA]</scope>
    <source>
        <strain evidence="2">JCM 18053</strain>
    </source>
</reference>
<dbReference type="EMBL" id="BAABIA010000008">
    <property type="protein sequence ID" value="GAA5145109.1"/>
    <property type="molecule type" value="Genomic_DNA"/>
</dbReference>
<evidence type="ECO:0000313" key="2">
    <source>
        <dbReference type="Proteomes" id="UP001499852"/>
    </source>
</evidence>
<protein>
    <submittedName>
        <fullName evidence="1">Uncharacterized protein</fullName>
    </submittedName>
</protein>
<dbReference type="Proteomes" id="UP001499852">
    <property type="component" value="Unassembled WGS sequence"/>
</dbReference>
<keyword evidence="2" id="KW-1185">Reference proteome</keyword>
<dbReference type="RefSeq" id="WP_345737808.1">
    <property type="nucleotide sequence ID" value="NZ_BAABIA010000008.1"/>
</dbReference>
<name>A0ABP9PE66_9BACT</name>
<accession>A0ABP9PE66</accession>
<organism evidence="1 2">
    <name type="scientific">Prosthecobacter algae</name>
    <dbReference type="NCBI Taxonomy" id="1144682"/>
    <lineage>
        <taxon>Bacteria</taxon>
        <taxon>Pseudomonadati</taxon>
        <taxon>Verrucomicrobiota</taxon>
        <taxon>Verrucomicrobiia</taxon>
        <taxon>Verrucomicrobiales</taxon>
        <taxon>Verrucomicrobiaceae</taxon>
        <taxon>Prosthecobacter</taxon>
    </lineage>
</organism>
<comment type="caution">
    <text evidence="1">The sequence shown here is derived from an EMBL/GenBank/DDBJ whole genome shotgun (WGS) entry which is preliminary data.</text>
</comment>
<gene>
    <name evidence="1" type="ORF">GCM10023213_36240</name>
</gene>